<keyword evidence="4" id="KW-1185">Reference proteome</keyword>
<reference evidence="3" key="2">
    <citation type="submission" date="2020-08" db="EMBL/GenBank/DDBJ databases">
        <title>Draft Genome Sequence of Cumin Blight Pathogen Alternaria burnsii.</title>
        <authorList>
            <person name="Feng Z."/>
        </authorList>
    </citation>
    <scope>NUCLEOTIDE SEQUENCE</scope>
    <source>
        <strain evidence="3">CBS107.38</strain>
    </source>
</reference>
<proteinExistence type="predicted"/>
<name>A0A8H7EJC2_9PLEO</name>
<feature type="transmembrane region" description="Helical" evidence="2">
    <location>
        <begin position="983"/>
        <end position="1005"/>
    </location>
</feature>
<feature type="compositionally biased region" description="Polar residues" evidence="1">
    <location>
        <begin position="334"/>
        <end position="350"/>
    </location>
</feature>
<evidence type="ECO:0000256" key="2">
    <source>
        <dbReference type="SAM" id="Phobius"/>
    </source>
</evidence>
<sequence length="1115" mass="123413">MESTSYTADALPASPLLRLPFEIRLMIYEYLLLPSTTPTTGNGTSVANLIPDFHTYLSEDTNNDPCTLSVRTMDPWLGVQGPRTWRRRSTYHIRTGPFLTTTTPTTYRVLLSPYTSHLRHTVPSLLSLNHQIHAEASKILYSTYTFSFHTSIEAAVPFLSDLTPRSRAALRHLSVTKKPLPYSKEFDRAEWASLCDYLATPPQSALDGTEIPAPISLRSLTLNVISGKPDHGWDSITPILPSDFDTMLRMKNEWLGGPLGGGDFGGMDLEWAEQVMAIKGLESINVKAMVERERINDRIRLQEDQDVASVQQYEYQDVSVASECSSVSIQEHEYQNSSVANENSVDSAQQHKNKDVRTTLVSVHKAEVPGGRPVTIVRRVGKWPCTLLVLSVIGTAAFIIYITFLWFTASGNKNWKDIALSGWMTRSVAIAAVVLRTSTTVQAGLASSMLAAVALESTTGVALQDLAPLSLMRASSAAPYALLAYPRLGRNGPTWVLLVWAAIISITTVLLQFTSTILLADVNAGYIPSDLSPYAYVLPELLFRGSLTANWRSAPRPWPIFAEYTGNGSADGSLGYSDTGSMMRALLPFSDTRSRSFIHTYEGPAPVVDARTICIRPNITNTRILPNNTAPLYDLKIHGNISVPDGLLPVLLAETPFADFEPTAFACEPSWNFIRDYGQDKVAGRTSAWDLTVCDFGPSAQAKLQANFWKNFSSPITPFLLINYTGYVDQQVQNKTKFPPLKLANFNDTTPGLRYHNRNEWLDLKQDADILDRSDGNNFADTKLSFSLCLPTFHAYVFNISASSQAPLEEPTFFYDAERSQFRYDNIRKQLVSSSTLSLQERNVLSLHPQSWLLFNNMTNQDYPFGNIDTMITLTGSNQIFVPGQEHPTVHLMDDAKELTPRADRNIEGLGLEILQEGGTPAEAMQSILMSVVLADYQSYVFTEVPDGTPNSTVTLRGDFVTAQVPGGNGRPATNPAGATRSYVIVMIATAVHSVAVFLVFMLFIRSTKNTLIWESWHTIAQSMSAVTEPYLSQAGLATDSEVKKQMKTDGTSNQAVSVKTDESGARAEVGVVRQRVKSSRVQKDSQSDLLMEELRPARSARHVERWNDRDTINN</sequence>
<protein>
    <submittedName>
        <fullName evidence="3">Uncharacterized protein</fullName>
    </submittedName>
</protein>
<dbReference type="AlphaFoldDB" id="A0A8H7EJC2"/>
<feature type="region of interest" description="Disordered" evidence="1">
    <location>
        <begin position="334"/>
        <end position="353"/>
    </location>
</feature>
<feature type="transmembrane region" description="Helical" evidence="2">
    <location>
        <begin position="387"/>
        <end position="407"/>
    </location>
</feature>
<keyword evidence="2" id="KW-1133">Transmembrane helix</keyword>
<evidence type="ECO:0000313" key="3">
    <source>
        <dbReference type="EMBL" id="KAF7681157.1"/>
    </source>
</evidence>
<accession>A0A8H7EJC2</accession>
<dbReference type="PANTHER" id="PTHR38790">
    <property type="entry name" value="2EXR DOMAIN-CONTAINING PROTEIN-RELATED"/>
    <property type="match status" value="1"/>
</dbReference>
<gene>
    <name evidence="3" type="ORF">GT037_000133</name>
</gene>
<dbReference type="GeneID" id="62198358"/>
<evidence type="ECO:0000313" key="4">
    <source>
        <dbReference type="Proteomes" id="UP000596902"/>
    </source>
</evidence>
<reference evidence="3" key="1">
    <citation type="submission" date="2020-01" db="EMBL/GenBank/DDBJ databases">
        <authorList>
            <person name="Feng Z.H.Z."/>
        </authorList>
    </citation>
    <scope>NUCLEOTIDE SEQUENCE</scope>
    <source>
        <strain evidence="3">CBS107.38</strain>
    </source>
</reference>
<comment type="caution">
    <text evidence="3">The sequence shown here is derived from an EMBL/GenBank/DDBJ whole genome shotgun (WGS) entry which is preliminary data.</text>
</comment>
<organism evidence="3 4">
    <name type="scientific">Alternaria burnsii</name>
    <dbReference type="NCBI Taxonomy" id="1187904"/>
    <lineage>
        <taxon>Eukaryota</taxon>
        <taxon>Fungi</taxon>
        <taxon>Dikarya</taxon>
        <taxon>Ascomycota</taxon>
        <taxon>Pezizomycotina</taxon>
        <taxon>Dothideomycetes</taxon>
        <taxon>Pleosporomycetidae</taxon>
        <taxon>Pleosporales</taxon>
        <taxon>Pleosporineae</taxon>
        <taxon>Pleosporaceae</taxon>
        <taxon>Alternaria</taxon>
        <taxon>Alternaria sect. Alternaria</taxon>
    </lineage>
</organism>
<dbReference type="EMBL" id="JAAABM010000001">
    <property type="protein sequence ID" value="KAF7681157.1"/>
    <property type="molecule type" value="Genomic_DNA"/>
</dbReference>
<dbReference type="RefSeq" id="XP_038791036.1">
    <property type="nucleotide sequence ID" value="XM_038925180.1"/>
</dbReference>
<evidence type="ECO:0000256" key="1">
    <source>
        <dbReference type="SAM" id="MobiDB-lite"/>
    </source>
</evidence>
<feature type="transmembrane region" description="Helical" evidence="2">
    <location>
        <begin position="497"/>
        <end position="520"/>
    </location>
</feature>
<keyword evidence="2" id="KW-0812">Transmembrane</keyword>
<dbReference type="Proteomes" id="UP000596902">
    <property type="component" value="Unassembled WGS sequence"/>
</dbReference>
<keyword evidence="2" id="KW-0472">Membrane</keyword>